<dbReference type="GO" id="GO:0044550">
    <property type="term" value="P:secondary metabolite biosynthetic process"/>
    <property type="evidence" value="ECO:0007669"/>
    <property type="project" value="UniProtKB-ARBA"/>
</dbReference>
<dbReference type="Gene3D" id="1.10.630.10">
    <property type="entry name" value="Cytochrome P450"/>
    <property type="match status" value="1"/>
</dbReference>
<evidence type="ECO:0008006" key="10">
    <source>
        <dbReference type="Google" id="ProtNLM"/>
    </source>
</evidence>
<dbReference type="GO" id="GO:0016705">
    <property type="term" value="F:oxidoreductase activity, acting on paired donors, with incorporation or reduction of molecular oxygen"/>
    <property type="evidence" value="ECO:0007669"/>
    <property type="project" value="InterPro"/>
</dbReference>
<dbReference type="InterPro" id="IPR017972">
    <property type="entry name" value="Cyt_P450_CS"/>
</dbReference>
<dbReference type="AlphaFoldDB" id="A0A835IG26"/>
<evidence type="ECO:0000256" key="4">
    <source>
        <dbReference type="ARBA" id="ARBA00023004"/>
    </source>
</evidence>
<reference evidence="8 9" key="1">
    <citation type="submission" date="2020-10" db="EMBL/GenBank/DDBJ databases">
        <title>The Coptis chinensis genome and diversification of protoberbering-type alkaloids.</title>
        <authorList>
            <person name="Wang B."/>
            <person name="Shu S."/>
            <person name="Song C."/>
            <person name="Liu Y."/>
        </authorList>
    </citation>
    <scope>NUCLEOTIDE SEQUENCE [LARGE SCALE GENOMIC DNA]</scope>
    <source>
        <strain evidence="8">HL-2020</strain>
        <tissue evidence="8">Leaf</tissue>
    </source>
</reference>
<feature type="binding site" description="axial binding residue" evidence="6">
    <location>
        <position position="175"/>
    </location>
    <ligand>
        <name>heme</name>
        <dbReference type="ChEBI" id="CHEBI:30413"/>
    </ligand>
    <ligandPart>
        <name>Fe</name>
        <dbReference type="ChEBI" id="CHEBI:18248"/>
    </ligandPart>
</feature>
<evidence type="ECO:0000256" key="1">
    <source>
        <dbReference type="ARBA" id="ARBA00001971"/>
    </source>
</evidence>
<comment type="cofactor">
    <cofactor evidence="1 6">
        <name>heme</name>
        <dbReference type="ChEBI" id="CHEBI:30413"/>
    </cofactor>
</comment>
<evidence type="ECO:0000256" key="6">
    <source>
        <dbReference type="PIRSR" id="PIRSR602403-1"/>
    </source>
</evidence>
<evidence type="ECO:0000256" key="5">
    <source>
        <dbReference type="ARBA" id="ARBA00023033"/>
    </source>
</evidence>
<dbReference type="InterPro" id="IPR002403">
    <property type="entry name" value="Cyt_P450_E_grp-IV"/>
</dbReference>
<dbReference type="PANTHER" id="PTHR24303:SF31">
    <property type="entry name" value="CYTOCHROME P450 307A1-RELATED"/>
    <property type="match status" value="1"/>
</dbReference>
<dbReference type="GO" id="GO:0005506">
    <property type="term" value="F:iron ion binding"/>
    <property type="evidence" value="ECO:0007669"/>
    <property type="project" value="InterPro"/>
</dbReference>
<comment type="similarity">
    <text evidence="7">Belongs to the cytochrome P450 family.</text>
</comment>
<evidence type="ECO:0000313" key="9">
    <source>
        <dbReference type="Proteomes" id="UP000631114"/>
    </source>
</evidence>
<keyword evidence="3 7" id="KW-0560">Oxidoreductase</keyword>
<proteinExistence type="inferred from homology"/>
<dbReference type="Proteomes" id="UP000631114">
    <property type="component" value="Unassembled WGS sequence"/>
</dbReference>
<evidence type="ECO:0000256" key="7">
    <source>
        <dbReference type="RuleBase" id="RU000461"/>
    </source>
</evidence>
<dbReference type="SUPFAM" id="SSF48264">
    <property type="entry name" value="Cytochrome P450"/>
    <property type="match status" value="1"/>
</dbReference>
<name>A0A835IG26_9MAGN</name>
<keyword evidence="4 6" id="KW-0408">Iron</keyword>
<dbReference type="InterPro" id="IPR017451">
    <property type="entry name" value="F-box-assoc_interact_dom"/>
</dbReference>
<dbReference type="PRINTS" id="PR00385">
    <property type="entry name" value="P450"/>
</dbReference>
<evidence type="ECO:0000256" key="2">
    <source>
        <dbReference type="ARBA" id="ARBA00022723"/>
    </source>
</evidence>
<gene>
    <name evidence="8" type="ORF">IFM89_021659</name>
</gene>
<dbReference type="GO" id="GO:0004497">
    <property type="term" value="F:monooxygenase activity"/>
    <property type="evidence" value="ECO:0007669"/>
    <property type="project" value="UniProtKB-KW"/>
</dbReference>
<keyword evidence="5 7" id="KW-0503">Monooxygenase</keyword>
<dbReference type="InterPro" id="IPR001128">
    <property type="entry name" value="Cyt_P450"/>
</dbReference>
<dbReference type="PRINTS" id="PR00465">
    <property type="entry name" value="EP450IV"/>
</dbReference>
<evidence type="ECO:0000313" key="8">
    <source>
        <dbReference type="EMBL" id="KAF9615088.1"/>
    </source>
</evidence>
<dbReference type="InterPro" id="IPR036396">
    <property type="entry name" value="Cyt_P450_sf"/>
</dbReference>
<sequence length="307" mass="34782">MKKNTARLLGRLIFGPTFDNDNFVESMLYEIEDVLRLSGYARLTEAFYYAKYLPIQEKLYEDIRMTIGDVDLVKIEDLSKLKYLQAVVKETMRMKPIAPLAIPHKTANDTTLMGTKVARGTQIMVNLYALHHNEDIWPEPYKFMPERFLQGEDGSANNKAMEQSFLPFGAGMRICAGMNLGKLQIAFALANLVNAFKWSCVDEEFQIEAEVYTLGSSSWRRVGEVPLLVPRRSNVLLNETLHWLAICEYQPSLTGIGCFDIKDEKFRFVPLASQIVPNTSVDFDLGVLGGCLSIIDYSKPEDIQLNS</sequence>
<dbReference type="NCBIfam" id="TIGR01640">
    <property type="entry name" value="F_box_assoc_1"/>
    <property type="match status" value="1"/>
</dbReference>
<dbReference type="EMBL" id="JADFTS010000003">
    <property type="protein sequence ID" value="KAF9615088.1"/>
    <property type="molecule type" value="Genomic_DNA"/>
</dbReference>
<dbReference type="GO" id="GO:0020037">
    <property type="term" value="F:heme binding"/>
    <property type="evidence" value="ECO:0007669"/>
    <property type="project" value="InterPro"/>
</dbReference>
<dbReference type="Pfam" id="PF00067">
    <property type="entry name" value="p450"/>
    <property type="match status" value="1"/>
</dbReference>
<keyword evidence="6 7" id="KW-0349">Heme</keyword>
<organism evidence="8 9">
    <name type="scientific">Coptis chinensis</name>
    <dbReference type="NCBI Taxonomy" id="261450"/>
    <lineage>
        <taxon>Eukaryota</taxon>
        <taxon>Viridiplantae</taxon>
        <taxon>Streptophyta</taxon>
        <taxon>Embryophyta</taxon>
        <taxon>Tracheophyta</taxon>
        <taxon>Spermatophyta</taxon>
        <taxon>Magnoliopsida</taxon>
        <taxon>Ranunculales</taxon>
        <taxon>Ranunculaceae</taxon>
        <taxon>Coptidoideae</taxon>
        <taxon>Coptis</taxon>
    </lineage>
</organism>
<comment type="caution">
    <text evidence="8">The sequence shown here is derived from an EMBL/GenBank/DDBJ whole genome shotgun (WGS) entry which is preliminary data.</text>
</comment>
<dbReference type="OrthoDB" id="1910306at2759"/>
<dbReference type="PROSITE" id="PS00086">
    <property type="entry name" value="CYTOCHROME_P450"/>
    <property type="match status" value="1"/>
</dbReference>
<protein>
    <recommendedName>
        <fullName evidence="10">Cytochrome P450</fullName>
    </recommendedName>
</protein>
<evidence type="ECO:0000256" key="3">
    <source>
        <dbReference type="ARBA" id="ARBA00023002"/>
    </source>
</evidence>
<keyword evidence="2 6" id="KW-0479">Metal-binding</keyword>
<dbReference type="PANTHER" id="PTHR24303">
    <property type="entry name" value="HEME-BINDING MONOOXYGENASE FAMILY"/>
    <property type="match status" value="1"/>
</dbReference>
<keyword evidence="9" id="KW-1185">Reference proteome</keyword>
<accession>A0A835IG26</accession>